<organism evidence="1 2">
    <name type="scientific">Shewanella woodyi (strain ATCC 51908 / MS32)</name>
    <dbReference type="NCBI Taxonomy" id="392500"/>
    <lineage>
        <taxon>Bacteria</taxon>
        <taxon>Pseudomonadati</taxon>
        <taxon>Pseudomonadota</taxon>
        <taxon>Gammaproteobacteria</taxon>
        <taxon>Alteromonadales</taxon>
        <taxon>Shewanellaceae</taxon>
        <taxon>Shewanella</taxon>
    </lineage>
</organism>
<keyword evidence="2" id="KW-1185">Reference proteome</keyword>
<proteinExistence type="predicted"/>
<name>B1KKD0_SHEWM</name>
<dbReference type="AlphaFoldDB" id="B1KKD0"/>
<gene>
    <name evidence="1" type="ordered locus">Swoo_1482</name>
</gene>
<sequence length="251" mass="28713">MAFELDIILSGEQLLKPGAVWDALRLDADIVALTPQPVRDMYIDKKITGISGYLWAAKDQMSFALGFGNAHLSVRPDMRFNQHTDFSYAKVSICDLDELIAHRAKWLSHIFEHPGFIYAQVSNTEYKRRQMMTSIQQFEIEGIAHSHLPKKHNGFPPPIGKEIVDVANNPGRFERRQGYEAAVAAEMWLGTRFFELTNLSKQQLEESEFMVNTQGELLHLTAYDKPFDCANGEQGLIQHRLWQLLYGNDEK</sequence>
<dbReference type="EMBL" id="CP000961">
    <property type="protein sequence ID" value="ACA85770.1"/>
    <property type="molecule type" value="Genomic_DNA"/>
</dbReference>
<dbReference type="STRING" id="392500.Swoo_1482"/>
<dbReference type="RefSeq" id="WP_012324116.1">
    <property type="nucleotide sequence ID" value="NC_010506.1"/>
</dbReference>
<protein>
    <submittedName>
        <fullName evidence="1">Uncharacterized protein</fullName>
    </submittedName>
</protein>
<reference evidence="1 2" key="1">
    <citation type="submission" date="2008-02" db="EMBL/GenBank/DDBJ databases">
        <title>Complete sequence of Shewanella woodyi ATCC 51908.</title>
        <authorList>
            <consortium name="US DOE Joint Genome Institute"/>
            <person name="Copeland A."/>
            <person name="Lucas S."/>
            <person name="Lapidus A."/>
            <person name="Glavina del Rio T."/>
            <person name="Dalin E."/>
            <person name="Tice H."/>
            <person name="Bruce D."/>
            <person name="Goodwin L."/>
            <person name="Pitluck S."/>
            <person name="Sims D."/>
            <person name="Brettin T."/>
            <person name="Detter J.C."/>
            <person name="Han C."/>
            <person name="Kuske C.R."/>
            <person name="Schmutz J."/>
            <person name="Larimer F."/>
            <person name="Land M."/>
            <person name="Hauser L."/>
            <person name="Kyrpides N."/>
            <person name="Lykidis A."/>
            <person name="Zhao J.-S."/>
            <person name="Richardson P."/>
        </authorList>
    </citation>
    <scope>NUCLEOTIDE SEQUENCE [LARGE SCALE GENOMIC DNA]</scope>
    <source>
        <strain evidence="2">ATCC 51908 / MS32</strain>
    </source>
</reference>
<dbReference type="HOGENOM" id="CLU_1106530_0_0_6"/>
<dbReference type="KEGG" id="swd:Swoo_1482"/>
<evidence type="ECO:0000313" key="2">
    <source>
        <dbReference type="Proteomes" id="UP000002168"/>
    </source>
</evidence>
<dbReference type="eggNOG" id="ENOG5033D0H">
    <property type="taxonomic scope" value="Bacteria"/>
</dbReference>
<evidence type="ECO:0000313" key="1">
    <source>
        <dbReference type="EMBL" id="ACA85770.1"/>
    </source>
</evidence>
<accession>B1KKD0</accession>
<dbReference type="Proteomes" id="UP000002168">
    <property type="component" value="Chromosome"/>
</dbReference>